<feature type="domain" description="Peptidase M3A/M3B catalytic" evidence="7">
    <location>
        <begin position="234"/>
        <end position="615"/>
    </location>
</feature>
<dbReference type="InterPro" id="IPR004438">
    <property type="entry name" value="Peptidase_M3B"/>
</dbReference>
<dbReference type="EMBL" id="JBDJNQ010000011">
    <property type="protein sequence ID" value="MEN5379748.1"/>
    <property type="molecule type" value="Genomic_DNA"/>
</dbReference>
<evidence type="ECO:0000256" key="5">
    <source>
        <dbReference type="ARBA" id="ARBA00023049"/>
    </source>
</evidence>
<dbReference type="CDD" id="cd09608">
    <property type="entry name" value="M3B_PepF"/>
    <property type="match status" value="1"/>
</dbReference>
<dbReference type="Gene3D" id="1.20.140.70">
    <property type="entry name" value="Oligopeptidase f, N-terminal domain"/>
    <property type="match status" value="1"/>
</dbReference>
<dbReference type="PANTHER" id="PTHR11804">
    <property type="entry name" value="PROTEASE M3 THIMET OLIGOPEPTIDASE-RELATED"/>
    <property type="match status" value="1"/>
</dbReference>
<keyword evidence="2 6" id="KW-0479">Metal-binding</keyword>
<reference evidence="9 10" key="1">
    <citation type="submission" date="2024-04" db="EMBL/GenBank/DDBJ databases">
        <title>WGS of bacteria from Torrens River.</title>
        <authorList>
            <person name="Wyrsch E.R."/>
            <person name="Drigo B."/>
        </authorList>
    </citation>
    <scope>NUCLEOTIDE SEQUENCE [LARGE SCALE GENOMIC DNA]</scope>
    <source>
        <strain evidence="9 10">TWI391</strain>
    </source>
</reference>
<dbReference type="SUPFAM" id="SSF55486">
    <property type="entry name" value="Metalloproteases ('zincins'), catalytic domain"/>
    <property type="match status" value="1"/>
</dbReference>
<proteinExistence type="inferred from homology"/>
<dbReference type="PANTHER" id="PTHR11804:SF84">
    <property type="entry name" value="SACCHAROLYSIN"/>
    <property type="match status" value="1"/>
</dbReference>
<dbReference type="InterPro" id="IPR013647">
    <property type="entry name" value="OligopepF_N_dom"/>
</dbReference>
<dbReference type="Pfam" id="PF08439">
    <property type="entry name" value="Peptidase_M3_N"/>
    <property type="match status" value="1"/>
</dbReference>
<dbReference type="RefSeq" id="WP_208696602.1">
    <property type="nucleotide sequence ID" value="NZ_JBDJLH010000001.1"/>
</dbReference>
<comment type="similarity">
    <text evidence="6">Belongs to the peptidase M3B family.</text>
</comment>
<evidence type="ECO:0000256" key="2">
    <source>
        <dbReference type="ARBA" id="ARBA00022723"/>
    </source>
</evidence>
<evidence type="ECO:0000256" key="4">
    <source>
        <dbReference type="ARBA" id="ARBA00022833"/>
    </source>
</evidence>
<dbReference type="Proteomes" id="UP001409291">
    <property type="component" value="Unassembled WGS sequence"/>
</dbReference>
<keyword evidence="3 6" id="KW-0378">Hydrolase</keyword>
<dbReference type="Gene3D" id="1.10.287.830">
    <property type="entry name" value="putative peptidase helix hairpin domain like"/>
    <property type="match status" value="1"/>
</dbReference>
<dbReference type="Gene3D" id="1.10.1370.20">
    <property type="entry name" value="Oligoendopeptidase f, C-terminal domain"/>
    <property type="match status" value="1"/>
</dbReference>
<keyword evidence="5 6" id="KW-0482">Metalloprotease</keyword>
<comment type="caution">
    <text evidence="9">The sequence shown here is derived from an EMBL/GenBank/DDBJ whole genome shotgun (WGS) entry which is preliminary data.</text>
</comment>
<accession>A0ABV0C0C2</accession>
<protein>
    <recommendedName>
        <fullName evidence="6">Oligopeptidase F</fullName>
        <ecNumber evidence="6">3.4.24.-</ecNumber>
    </recommendedName>
</protein>
<feature type="domain" description="Oligopeptidase F N-terminal" evidence="8">
    <location>
        <begin position="145"/>
        <end position="212"/>
    </location>
</feature>
<evidence type="ECO:0000259" key="7">
    <source>
        <dbReference type="Pfam" id="PF01432"/>
    </source>
</evidence>
<dbReference type="InterPro" id="IPR045090">
    <property type="entry name" value="Pept_M3A_M3B"/>
</dbReference>
<keyword evidence="1 6" id="KW-0645">Protease</keyword>
<comment type="cofactor">
    <cofactor evidence="6">
        <name>Zn(2+)</name>
        <dbReference type="ChEBI" id="CHEBI:29105"/>
    </cofactor>
    <text evidence="6">Binds 1 zinc ion.</text>
</comment>
<dbReference type="InterPro" id="IPR001567">
    <property type="entry name" value="Pept_M3A_M3B_dom"/>
</dbReference>
<name>A0ABV0C0C2_9SPHI</name>
<dbReference type="NCBIfam" id="TIGR00181">
    <property type="entry name" value="pepF"/>
    <property type="match status" value="1"/>
</dbReference>
<organism evidence="9 10">
    <name type="scientific">Sphingobacterium kitahiroshimense</name>
    <dbReference type="NCBI Taxonomy" id="470446"/>
    <lineage>
        <taxon>Bacteria</taxon>
        <taxon>Pseudomonadati</taxon>
        <taxon>Bacteroidota</taxon>
        <taxon>Sphingobacteriia</taxon>
        <taxon>Sphingobacteriales</taxon>
        <taxon>Sphingobacteriaceae</taxon>
        <taxon>Sphingobacterium</taxon>
    </lineage>
</organism>
<keyword evidence="10" id="KW-1185">Reference proteome</keyword>
<gene>
    <name evidence="9" type="primary">pepF</name>
    <name evidence="9" type="ORF">ABE541_20950</name>
</gene>
<evidence type="ECO:0000313" key="10">
    <source>
        <dbReference type="Proteomes" id="UP001409291"/>
    </source>
</evidence>
<dbReference type="Pfam" id="PF01432">
    <property type="entry name" value="Peptidase_M3"/>
    <property type="match status" value="1"/>
</dbReference>
<dbReference type="InterPro" id="IPR042088">
    <property type="entry name" value="OligoPept_F_C"/>
</dbReference>
<evidence type="ECO:0000256" key="6">
    <source>
        <dbReference type="RuleBase" id="RU368091"/>
    </source>
</evidence>
<evidence type="ECO:0000256" key="1">
    <source>
        <dbReference type="ARBA" id="ARBA00022670"/>
    </source>
</evidence>
<evidence type="ECO:0000313" key="9">
    <source>
        <dbReference type="EMBL" id="MEN5379748.1"/>
    </source>
</evidence>
<evidence type="ECO:0000259" key="8">
    <source>
        <dbReference type="Pfam" id="PF08439"/>
    </source>
</evidence>
<evidence type="ECO:0000256" key="3">
    <source>
        <dbReference type="ARBA" id="ARBA00022801"/>
    </source>
</evidence>
<comment type="function">
    <text evidence="6">Has oligopeptidase activity and degrades a variety of small bioactive peptides.</text>
</comment>
<sequence>MFCKLGTLFTYIMRKKTQLITTVMLFSTTIAVSQMKVREELPEKYKWDLSHLYATDDVWKTEKERLQQKMKEAASYKGKLTQSANVLLQALELNSSLIKDMARLSSYASMKADQDTRVTKYAGMNQELQQLFSEYGALTSYLEPELLTLKENQLSAFLAKEKALVTYKFYLTDLLRKRAHRGSEEVEKVLAYSSLMSGNAANIYSTFINAEFPYPEVDLNGERVKLNAANFALYRASEDRGVRSKAFATYFGKLNEFQRTFGAQLYGNINAALFATKARNYDSTLKMALDGGNIPTDVFHNLIKNVNGNLKTFHRYLNLRKRMMGVDTLHYYDLYAPLVAKVDLSYTVEEAEENILKSLKPLGTDYIEVSKKAFEERWIDMYPNEGKRSGAYSNGSGYDVHPYILMNYNGKYNDMSTLTHELGHTMHSYLTNKKQHYANSDYSIFVAEVASTLNEELLNDYMLKQIKDDETRLAILGNYLEGAKGTLFRQTQFAEFEYMIHDKVAKGEALTGEDFDTMYLALTKKYYGHDQNICVVDDNVKSEWSYIPHFYYNFYVYQYATSFTASTALSEKVLRGTDADRQKYLNFLASGSTKYPVDLLVDAGVDMNTSEPFDLTIAKINKVMAEMESILSRQGK</sequence>
<dbReference type="EC" id="3.4.24.-" evidence="6"/>
<keyword evidence="4 6" id="KW-0862">Zinc</keyword>